<evidence type="ECO:0000313" key="1">
    <source>
        <dbReference type="EMBL" id="EIW82010.1"/>
    </source>
</evidence>
<reference evidence="2" key="1">
    <citation type="journal article" date="2012" name="Science">
        <title>The Paleozoic origin of enzymatic lignin decomposition reconstructed from 31 fungal genomes.</title>
        <authorList>
            <person name="Floudas D."/>
            <person name="Binder M."/>
            <person name="Riley R."/>
            <person name="Barry K."/>
            <person name="Blanchette R.A."/>
            <person name="Henrissat B."/>
            <person name="Martinez A.T."/>
            <person name="Otillar R."/>
            <person name="Spatafora J.W."/>
            <person name="Yadav J.S."/>
            <person name="Aerts A."/>
            <person name="Benoit I."/>
            <person name="Boyd A."/>
            <person name="Carlson A."/>
            <person name="Copeland A."/>
            <person name="Coutinho P.M."/>
            <person name="de Vries R.P."/>
            <person name="Ferreira P."/>
            <person name="Findley K."/>
            <person name="Foster B."/>
            <person name="Gaskell J."/>
            <person name="Glotzer D."/>
            <person name="Gorecki P."/>
            <person name="Heitman J."/>
            <person name="Hesse C."/>
            <person name="Hori C."/>
            <person name="Igarashi K."/>
            <person name="Jurgens J.A."/>
            <person name="Kallen N."/>
            <person name="Kersten P."/>
            <person name="Kohler A."/>
            <person name="Kuees U."/>
            <person name="Kumar T.K.A."/>
            <person name="Kuo A."/>
            <person name="LaButti K."/>
            <person name="Larrondo L.F."/>
            <person name="Lindquist E."/>
            <person name="Ling A."/>
            <person name="Lombard V."/>
            <person name="Lucas S."/>
            <person name="Lundell T."/>
            <person name="Martin R."/>
            <person name="McLaughlin D.J."/>
            <person name="Morgenstern I."/>
            <person name="Morin E."/>
            <person name="Murat C."/>
            <person name="Nagy L.G."/>
            <person name="Nolan M."/>
            <person name="Ohm R.A."/>
            <person name="Patyshakuliyeva A."/>
            <person name="Rokas A."/>
            <person name="Ruiz-Duenas F.J."/>
            <person name="Sabat G."/>
            <person name="Salamov A."/>
            <person name="Samejima M."/>
            <person name="Schmutz J."/>
            <person name="Slot J.C."/>
            <person name="St John F."/>
            <person name="Stenlid J."/>
            <person name="Sun H."/>
            <person name="Sun S."/>
            <person name="Syed K."/>
            <person name="Tsang A."/>
            <person name="Wiebenga A."/>
            <person name="Young D."/>
            <person name="Pisabarro A."/>
            <person name="Eastwood D.C."/>
            <person name="Martin F."/>
            <person name="Cullen D."/>
            <person name="Grigoriev I.V."/>
            <person name="Hibbett D.S."/>
        </authorList>
    </citation>
    <scope>NUCLEOTIDE SEQUENCE [LARGE SCALE GENOMIC DNA]</scope>
    <source>
        <strain evidence="2">RWD-64-598 SS2</strain>
    </source>
</reference>
<dbReference type="AlphaFoldDB" id="A0A5M3MSD8"/>
<dbReference type="KEGG" id="cput:CONPUDRAFT_55019"/>
<dbReference type="RefSeq" id="XP_007767434.1">
    <property type="nucleotide sequence ID" value="XM_007769244.1"/>
</dbReference>
<name>A0A5M3MSD8_CONPW</name>
<gene>
    <name evidence="1" type="ORF">CONPUDRAFT_55019</name>
</gene>
<dbReference type="GeneID" id="19207709"/>
<dbReference type="OMA" id="IDMWING"/>
<protein>
    <submittedName>
        <fullName evidence="1">Uncharacterized protein</fullName>
    </submittedName>
</protein>
<dbReference type="EMBL" id="JH711577">
    <property type="protein sequence ID" value="EIW82010.1"/>
    <property type="molecule type" value="Genomic_DNA"/>
</dbReference>
<keyword evidence="2" id="KW-1185">Reference proteome</keyword>
<accession>A0A5M3MSD8</accession>
<organism evidence="1 2">
    <name type="scientific">Coniophora puteana (strain RWD-64-598)</name>
    <name type="common">Brown rot fungus</name>
    <dbReference type="NCBI Taxonomy" id="741705"/>
    <lineage>
        <taxon>Eukaryota</taxon>
        <taxon>Fungi</taxon>
        <taxon>Dikarya</taxon>
        <taxon>Basidiomycota</taxon>
        <taxon>Agaricomycotina</taxon>
        <taxon>Agaricomycetes</taxon>
        <taxon>Agaricomycetidae</taxon>
        <taxon>Boletales</taxon>
        <taxon>Coniophorineae</taxon>
        <taxon>Coniophoraceae</taxon>
        <taxon>Coniophora</taxon>
    </lineage>
</organism>
<sequence length="194" mass="21224">PFSEYLLCAFAVSHIGLLASSTVRGCIAALKAWHLYLDLPWHGGPHLNLILNGVKNSMPSSSRHPLRPPVTCNMLLSLSSLLDLHSFLDSAVLAVATATFYGQCCLGKILSSWEDTFLDGHTVLTSHLSEPLSSNQSRKLFLPFTKVSKSRGKFVYICRQADASDPISALKHHLLINSPPSEVPLFSYQLSLHG</sequence>
<feature type="non-terminal residue" evidence="1">
    <location>
        <position position="1"/>
    </location>
</feature>
<comment type="caution">
    <text evidence="1">The sequence shown here is derived from an EMBL/GenBank/DDBJ whole genome shotgun (WGS) entry which is preliminary data.</text>
</comment>
<dbReference type="OrthoDB" id="3262705at2759"/>
<evidence type="ECO:0000313" key="2">
    <source>
        <dbReference type="Proteomes" id="UP000053558"/>
    </source>
</evidence>
<dbReference type="Proteomes" id="UP000053558">
    <property type="component" value="Unassembled WGS sequence"/>
</dbReference>
<proteinExistence type="predicted"/>